<reference evidence="3 4" key="1">
    <citation type="journal article" date="2023" name="Elife">
        <title>Identification of key yeast species and microbe-microbe interactions impacting larval growth of Drosophila in the wild.</title>
        <authorList>
            <person name="Mure A."/>
            <person name="Sugiura Y."/>
            <person name="Maeda R."/>
            <person name="Honda K."/>
            <person name="Sakurai N."/>
            <person name="Takahashi Y."/>
            <person name="Watada M."/>
            <person name="Katoh T."/>
            <person name="Gotoh A."/>
            <person name="Gotoh Y."/>
            <person name="Taniguchi I."/>
            <person name="Nakamura K."/>
            <person name="Hayashi T."/>
            <person name="Katayama T."/>
            <person name="Uemura T."/>
            <person name="Hattori Y."/>
        </authorList>
    </citation>
    <scope>NUCLEOTIDE SEQUENCE [LARGE SCALE GENOMIC DNA]</scope>
    <source>
        <strain evidence="3 4">SC-9</strain>
    </source>
</reference>
<gene>
    <name evidence="3" type="ORF">DASC09_063340</name>
</gene>
<name>A0AAV5QVL5_9ASCO</name>
<evidence type="ECO:0000256" key="1">
    <source>
        <dbReference type="SAM" id="Coils"/>
    </source>
</evidence>
<dbReference type="EMBL" id="BTFZ01000020">
    <property type="protein sequence ID" value="GMM38995.1"/>
    <property type="molecule type" value="Genomic_DNA"/>
</dbReference>
<evidence type="ECO:0000313" key="4">
    <source>
        <dbReference type="Proteomes" id="UP001360560"/>
    </source>
</evidence>
<organism evidence="3 4">
    <name type="scientific">Saccharomycopsis crataegensis</name>
    <dbReference type="NCBI Taxonomy" id="43959"/>
    <lineage>
        <taxon>Eukaryota</taxon>
        <taxon>Fungi</taxon>
        <taxon>Dikarya</taxon>
        <taxon>Ascomycota</taxon>
        <taxon>Saccharomycotina</taxon>
        <taxon>Saccharomycetes</taxon>
        <taxon>Saccharomycopsidaceae</taxon>
        <taxon>Saccharomycopsis</taxon>
    </lineage>
</organism>
<evidence type="ECO:0000313" key="3">
    <source>
        <dbReference type="EMBL" id="GMM38995.1"/>
    </source>
</evidence>
<keyword evidence="2" id="KW-1133">Transmembrane helix</keyword>
<proteinExistence type="predicted"/>
<comment type="caution">
    <text evidence="3">The sequence shown here is derived from an EMBL/GenBank/DDBJ whole genome shotgun (WGS) entry which is preliminary data.</text>
</comment>
<keyword evidence="2" id="KW-0812">Transmembrane</keyword>
<evidence type="ECO:0000256" key="2">
    <source>
        <dbReference type="SAM" id="Phobius"/>
    </source>
</evidence>
<dbReference type="RefSeq" id="XP_064855990.1">
    <property type="nucleotide sequence ID" value="XM_064999918.1"/>
</dbReference>
<accession>A0AAV5QVL5</accession>
<keyword evidence="1" id="KW-0175">Coiled coil</keyword>
<feature type="transmembrane region" description="Helical" evidence="2">
    <location>
        <begin position="12"/>
        <end position="32"/>
    </location>
</feature>
<keyword evidence="2" id="KW-0472">Membrane</keyword>
<dbReference type="AlphaFoldDB" id="A0AAV5QVL5"/>
<protein>
    <submittedName>
        <fullName evidence="3">Uncharacterized protein</fullName>
    </submittedName>
</protein>
<feature type="coiled-coil region" evidence="1">
    <location>
        <begin position="87"/>
        <end position="124"/>
    </location>
</feature>
<dbReference type="GeneID" id="90076983"/>
<keyword evidence="4" id="KW-1185">Reference proteome</keyword>
<dbReference type="Proteomes" id="UP001360560">
    <property type="component" value="Unassembled WGS sequence"/>
</dbReference>
<sequence length="152" mass="17660">MPPKPPGPTTKGRFFAALIGLIGGTSLGVYCLSDYQLVKRLPPLEVELNEDGTPKALPFRITLKPTAPLELKPEVKERRRLEEQKYLAKLRLEEEAKQKELADLQRKREEAAKYIENKEKSEQEDEKIVEQINLKISQEMEQNAGKKWWQFW</sequence>